<dbReference type="OrthoDB" id="6079461at2759"/>
<evidence type="ECO:0000313" key="1">
    <source>
        <dbReference type="EMBL" id="CAC5423041.1"/>
    </source>
</evidence>
<dbReference type="Proteomes" id="UP000507470">
    <property type="component" value="Unassembled WGS sequence"/>
</dbReference>
<evidence type="ECO:0008006" key="3">
    <source>
        <dbReference type="Google" id="ProtNLM"/>
    </source>
</evidence>
<organism evidence="1 2">
    <name type="scientific">Mytilus coruscus</name>
    <name type="common">Sea mussel</name>
    <dbReference type="NCBI Taxonomy" id="42192"/>
    <lineage>
        <taxon>Eukaryota</taxon>
        <taxon>Metazoa</taxon>
        <taxon>Spiralia</taxon>
        <taxon>Lophotrochozoa</taxon>
        <taxon>Mollusca</taxon>
        <taxon>Bivalvia</taxon>
        <taxon>Autobranchia</taxon>
        <taxon>Pteriomorphia</taxon>
        <taxon>Mytilida</taxon>
        <taxon>Mytiloidea</taxon>
        <taxon>Mytilidae</taxon>
        <taxon>Mytilinae</taxon>
        <taxon>Mytilus</taxon>
    </lineage>
</organism>
<name>A0A6J8EV28_MYTCO</name>
<dbReference type="AlphaFoldDB" id="A0A6J8EV28"/>
<keyword evidence="2" id="KW-1185">Reference proteome</keyword>
<reference evidence="1 2" key="1">
    <citation type="submission" date="2020-06" db="EMBL/GenBank/DDBJ databases">
        <authorList>
            <person name="Li R."/>
            <person name="Bekaert M."/>
        </authorList>
    </citation>
    <scope>NUCLEOTIDE SEQUENCE [LARGE SCALE GENOMIC DNA]</scope>
    <source>
        <strain evidence="2">wild</strain>
    </source>
</reference>
<gene>
    <name evidence="1" type="ORF">MCOR_55051</name>
</gene>
<protein>
    <recommendedName>
        <fullName evidence="3">TRIM2_3</fullName>
    </recommendedName>
</protein>
<proteinExistence type="predicted"/>
<accession>A0A6J8EV28</accession>
<dbReference type="InterPro" id="IPR011042">
    <property type="entry name" value="6-blade_b-propeller_TolB-like"/>
</dbReference>
<evidence type="ECO:0000313" key="2">
    <source>
        <dbReference type="Proteomes" id="UP000507470"/>
    </source>
</evidence>
<dbReference type="SUPFAM" id="SSF63825">
    <property type="entry name" value="YWTD domain"/>
    <property type="match status" value="1"/>
</dbReference>
<dbReference type="EMBL" id="CACVKT020009705">
    <property type="protein sequence ID" value="CAC5423041.1"/>
    <property type="molecule type" value="Genomic_DNA"/>
</dbReference>
<sequence length="221" mass="24515">MVFVNEKQRAIIVVNSDGSLDRKIDFKPYVPHDITYIPKDNTIAITSISSHYIKIIDEDKLRVLKILCVGSNCAGIAYTNGRLIVCGLEKGLIEVNYPGDSVKTIISCTMSTNSYVATLGDKIFYTDLDFGGVFCCDLKGNILWTFPCKNIKSHSGVTADNNGNVFVADFSRNKVFVISSNGQQHRDLLTSVNAVQNPICLIYDRDNKQLLVTKNHKGEDI</sequence>
<dbReference type="Gene3D" id="2.120.10.30">
    <property type="entry name" value="TolB, C-terminal domain"/>
    <property type="match status" value="1"/>
</dbReference>